<dbReference type="GO" id="GO:0005652">
    <property type="term" value="C:nuclear lamina"/>
    <property type="evidence" value="ECO:0007669"/>
    <property type="project" value="UniProtKB-SubCell"/>
</dbReference>
<organism evidence="7 8">
    <name type="scientific">Nepenthes gracilis</name>
    <name type="common">Slender pitcher plant</name>
    <dbReference type="NCBI Taxonomy" id="150966"/>
    <lineage>
        <taxon>Eukaryota</taxon>
        <taxon>Viridiplantae</taxon>
        <taxon>Streptophyta</taxon>
        <taxon>Embryophyta</taxon>
        <taxon>Tracheophyta</taxon>
        <taxon>Spermatophyta</taxon>
        <taxon>Magnoliopsida</taxon>
        <taxon>eudicotyledons</taxon>
        <taxon>Gunneridae</taxon>
        <taxon>Pentapetalae</taxon>
        <taxon>Caryophyllales</taxon>
        <taxon>Nepenthaceae</taxon>
        <taxon>Nepenthes</taxon>
    </lineage>
</organism>
<evidence type="ECO:0000256" key="5">
    <source>
        <dbReference type="SAM" id="Coils"/>
    </source>
</evidence>
<sequence>MFTPRKKAALMATSSTPRTESKNNALGFLRSPRNLSSVVTEKAVTLIDGPSAPPLPPPLGSLAEYSRRAVTATGYDGGNMEDWRRFKEAGLLDEAALKRKDRDAFRERLSTLKKELFDYQHNMGLLLIEKKDMNSKCEELRQGVAEAHEILKREQAAHLIAISEAEKQEENLRRALDLQKNCVFNLEGTLREMREEHAQMKVTSERTIADANAITAEIETKRLEVERKSLSADAKLADADRMISQLDRKMQELEARENILQRAHLSLTEEQEAHEDLSRKQNVLLELEGKLHEREERLCKHRRILYEKEEKLNQSERTYKLTESGLEQLQKDIDLANLEMKEREVFINGRLADLVSKEEKIGSMRSTLGLREKRLLLLEDRLNAKERVDIPKLLDEHRAIEDAKMREFELDMERKNKSVDEELKCKLYEVEQKEIKIGHMEAKLGKKEQALEKKSERVKDKEKNVEVKMKSLKEKETFMKSEEKKLEVEKKQMIAEKESLLILKDDIGKLRAEIRKQEMEIQEGSKKLKIAEEERLEHLRLQSNLKEEIEKWRHQNELLRKEIEDLKSDRLNFEKDWEALDEKISTINVKLRRIEEEKSKLERVRSSEEERLMKEKTEMEMHVKREIEAVMLEKESFAAIMTHEQLVLDEKSRNERSQMLQDFGRHGELENGIRKRQEEMEKRILERERVFEEKRLEEIRYVNQLKEIAEREKKDVESRRLQMEKEKQDVALNRKQLEEDQLETQKDIHTLGVLSRKLKDQREELINERSFFLAFLEKLKSCGTCGDFTREFILSDLQLPVMEDKEPYTFLPLTDEILKKTSNVGKNSKRSPARIDTGSSDIGKSMSLLQKCTSIFWSPNKRAEHPTANVPQDLPYSAEQPCRYMLRNLHEERTRAPDSANFPTDPSFVDADDFHAQHLKSYEILRETNTEAAASVDLSNIVGKEQEVPKVTQKSKLQSGRLKHGERLKDGVERTHSIKAVVQDAKAIIAETSKGQKLIVDEQHHNYPHLSIEGSVKFSHNEKAAGSTARKRSHSQVTKTIEGEQDADESEGGVDSVTAAGCHRRRQQTVTLALSTPGEKRYNLRRNKRRAVSVTSTQILSARVKGDKVVADNAEGAKQALPNIEHPSLATDVTTDDGNKIANSAQAPTAKSTVFSSNRMVGVKTKATNSDDIVEDDVDVETLSEEVNGTQENDDDGDSDSEEDYSSDHLGPLVSVGKSVLKFLTT</sequence>
<accession>A0AAD3XSR5</accession>
<feature type="region of interest" description="Disordered" evidence="6">
    <location>
        <begin position="1"/>
        <end position="25"/>
    </location>
</feature>
<evidence type="ECO:0000256" key="3">
    <source>
        <dbReference type="ARBA" id="ARBA00024186"/>
    </source>
</evidence>
<keyword evidence="2" id="KW-0539">Nucleus</keyword>
<evidence type="ECO:0000313" key="7">
    <source>
        <dbReference type="EMBL" id="GMH15224.1"/>
    </source>
</evidence>
<comment type="similarity">
    <text evidence="4">Belongs to the CRWN family.</text>
</comment>
<dbReference type="InterPro" id="IPR040418">
    <property type="entry name" value="CRWN"/>
</dbReference>
<dbReference type="PANTHER" id="PTHR31908">
    <property type="entry name" value="PROTEIN CROWDED NUCLEI 4"/>
    <property type="match status" value="1"/>
</dbReference>
<keyword evidence="1 5" id="KW-0175">Coiled coil</keyword>
<comment type="caution">
    <text evidence="7">The sequence shown here is derived from an EMBL/GenBank/DDBJ whole genome shotgun (WGS) entry which is preliminary data.</text>
</comment>
<feature type="coiled-coil region" evidence="5">
    <location>
        <begin position="236"/>
        <end position="332"/>
    </location>
</feature>
<proteinExistence type="inferred from homology"/>
<comment type="subcellular location">
    <subcellularLocation>
        <location evidence="3">Nucleus lamina</location>
    </subcellularLocation>
</comment>
<evidence type="ECO:0000256" key="4">
    <source>
        <dbReference type="ARBA" id="ARBA00024208"/>
    </source>
</evidence>
<evidence type="ECO:0000256" key="1">
    <source>
        <dbReference type="ARBA" id="ARBA00023054"/>
    </source>
</evidence>
<evidence type="ECO:0000256" key="2">
    <source>
        <dbReference type="ARBA" id="ARBA00023242"/>
    </source>
</evidence>
<keyword evidence="8" id="KW-1185">Reference proteome</keyword>
<feature type="region of interest" description="Disordered" evidence="6">
    <location>
        <begin position="1166"/>
        <end position="1212"/>
    </location>
</feature>
<dbReference type="EMBL" id="BSYO01000015">
    <property type="protein sequence ID" value="GMH15224.1"/>
    <property type="molecule type" value="Genomic_DNA"/>
</dbReference>
<dbReference type="GO" id="GO:0006997">
    <property type="term" value="P:nucleus organization"/>
    <property type="evidence" value="ECO:0007669"/>
    <property type="project" value="InterPro"/>
</dbReference>
<feature type="coiled-coil region" evidence="5">
    <location>
        <begin position="675"/>
        <end position="740"/>
    </location>
</feature>
<evidence type="ECO:0000256" key="6">
    <source>
        <dbReference type="SAM" id="MobiDB-lite"/>
    </source>
</evidence>
<feature type="region of interest" description="Disordered" evidence="6">
    <location>
        <begin position="1023"/>
        <end position="1055"/>
    </location>
</feature>
<dbReference type="Proteomes" id="UP001279734">
    <property type="component" value="Unassembled WGS sequence"/>
</dbReference>
<feature type="compositionally biased region" description="Acidic residues" evidence="6">
    <location>
        <begin position="1043"/>
        <end position="1052"/>
    </location>
</feature>
<reference evidence="7" key="1">
    <citation type="submission" date="2023-05" db="EMBL/GenBank/DDBJ databases">
        <title>Nepenthes gracilis genome sequencing.</title>
        <authorList>
            <person name="Fukushima K."/>
        </authorList>
    </citation>
    <scope>NUCLEOTIDE SEQUENCE</scope>
    <source>
        <strain evidence="7">SING2019-196</strain>
    </source>
</reference>
<evidence type="ECO:0000313" key="8">
    <source>
        <dbReference type="Proteomes" id="UP001279734"/>
    </source>
</evidence>
<feature type="compositionally biased region" description="Acidic residues" evidence="6">
    <location>
        <begin position="1172"/>
        <end position="1184"/>
    </location>
</feature>
<dbReference type="AlphaFoldDB" id="A0AAD3XSR5"/>
<feature type="compositionally biased region" description="Polar residues" evidence="6">
    <location>
        <begin position="12"/>
        <end position="24"/>
    </location>
</feature>
<protein>
    <submittedName>
        <fullName evidence="7">Uncharacterized protein</fullName>
    </submittedName>
</protein>
<name>A0AAD3XSR5_NEPGR</name>
<feature type="compositionally biased region" description="Acidic residues" evidence="6">
    <location>
        <begin position="1192"/>
        <end position="1205"/>
    </location>
</feature>
<dbReference type="PANTHER" id="PTHR31908:SF9">
    <property type="entry name" value="PROTEIN CROWDED NUCLEI 3"/>
    <property type="match status" value="1"/>
</dbReference>
<feature type="coiled-coil region" evidence="5">
    <location>
        <begin position="444"/>
        <end position="618"/>
    </location>
</feature>
<gene>
    <name evidence="7" type="ORF">Nepgr_017065</name>
</gene>